<feature type="compositionally biased region" description="Polar residues" evidence="1">
    <location>
        <begin position="812"/>
        <end position="831"/>
    </location>
</feature>
<evidence type="ECO:0000313" key="3">
    <source>
        <dbReference type="EMBL" id="KAL3286100.1"/>
    </source>
</evidence>
<feature type="region of interest" description="Disordered" evidence="1">
    <location>
        <begin position="804"/>
        <end position="838"/>
    </location>
</feature>
<protein>
    <recommendedName>
        <fullName evidence="2">Aftiphilin clathrin-binding box domain-containing protein</fullName>
    </recommendedName>
</protein>
<feature type="domain" description="Aftiphilin clathrin-binding box" evidence="2">
    <location>
        <begin position="402"/>
        <end position="470"/>
    </location>
</feature>
<dbReference type="AlphaFoldDB" id="A0ABD2P6K2"/>
<proteinExistence type="predicted"/>
<gene>
    <name evidence="3" type="ORF">HHI36_000613</name>
</gene>
<organism evidence="3 4">
    <name type="scientific">Cryptolaemus montrouzieri</name>
    <dbReference type="NCBI Taxonomy" id="559131"/>
    <lineage>
        <taxon>Eukaryota</taxon>
        <taxon>Metazoa</taxon>
        <taxon>Ecdysozoa</taxon>
        <taxon>Arthropoda</taxon>
        <taxon>Hexapoda</taxon>
        <taxon>Insecta</taxon>
        <taxon>Pterygota</taxon>
        <taxon>Neoptera</taxon>
        <taxon>Endopterygota</taxon>
        <taxon>Coleoptera</taxon>
        <taxon>Polyphaga</taxon>
        <taxon>Cucujiformia</taxon>
        <taxon>Coccinelloidea</taxon>
        <taxon>Coccinellidae</taxon>
        <taxon>Scymninae</taxon>
        <taxon>Scymnini</taxon>
        <taxon>Cryptolaemus</taxon>
    </lineage>
</organism>
<comment type="caution">
    <text evidence="3">The sequence shown here is derived from an EMBL/GenBank/DDBJ whole genome shotgun (WGS) entry which is preliminary data.</text>
</comment>
<dbReference type="Pfam" id="PF15045">
    <property type="entry name" value="Clathrin_bdg"/>
    <property type="match status" value="1"/>
</dbReference>
<name>A0ABD2P6K2_9CUCU</name>
<accession>A0ABD2P6K2</accession>
<dbReference type="EMBL" id="JABFTP020000185">
    <property type="protein sequence ID" value="KAL3286100.1"/>
    <property type="molecule type" value="Genomic_DNA"/>
</dbReference>
<feature type="region of interest" description="Disordered" evidence="1">
    <location>
        <begin position="533"/>
        <end position="558"/>
    </location>
</feature>
<dbReference type="Proteomes" id="UP001516400">
    <property type="component" value="Unassembled WGS sequence"/>
</dbReference>
<feature type="compositionally biased region" description="Low complexity" evidence="1">
    <location>
        <begin position="539"/>
        <end position="551"/>
    </location>
</feature>
<dbReference type="InterPro" id="IPR029205">
    <property type="entry name" value="Clathrin-bd"/>
</dbReference>
<keyword evidence="4" id="KW-1185">Reference proteome</keyword>
<dbReference type="PANTHER" id="PTHR16156:SF10">
    <property type="entry name" value="AFTIPHILIN-RELATED"/>
    <property type="match status" value="1"/>
</dbReference>
<feature type="region of interest" description="Disordered" evidence="1">
    <location>
        <begin position="1039"/>
        <end position="1065"/>
    </location>
</feature>
<evidence type="ECO:0000256" key="1">
    <source>
        <dbReference type="SAM" id="MobiDB-lite"/>
    </source>
</evidence>
<feature type="region of interest" description="Disordered" evidence="1">
    <location>
        <begin position="81"/>
        <end position="105"/>
    </location>
</feature>
<evidence type="ECO:0000313" key="4">
    <source>
        <dbReference type="Proteomes" id="UP001516400"/>
    </source>
</evidence>
<dbReference type="PANTHER" id="PTHR16156">
    <property type="entry name" value="AFTIPHILIN A-RELATED"/>
    <property type="match status" value="1"/>
</dbReference>
<sequence>MGKHLKNSLSLEISVVPTSENECKNSELSIQDSESSDVITNQIGNNLRNELDCSLNDENNICNLEQNGVENDFDNFHAFSSSSNNDEIENEPSIGNFKKGKDHNDNSVDNFKATTEQEKVEENGQTEINSISEPVNESKNTIGSTEVEKIFSKEIEIPLTSSDEIQEISFNLREKENNFDWIDNDSDDVENINVKKEIGTSNSEKIDLENVNVEDTSWSELEKPLNDISINNNFEDGFEAVDDEEFGEFAHSKNSNFSSEVQSESTNHITIQEDFTEFNAFQEDNEFSDLKTSGIIIPEQGQIIKNEPSHNNKESDELDDDFDDFAGYSKFDQQEDDDFDNFCNHTKKSDNTDIGEGLDSLIKICKEPKEALEHSEVVFKKSFVLKESDVADFVRWDFTTDNSVFENLKEITETNALTYQWEKSVAQKNILKTLNIDIRNILYGPSWNAGVPIFAANLCSTPLEPIKSEIPLPLTPQKIQLVQPEPPVASTEVPAVDFDWNGAGLTNPLDSFENTEKQLGSSEISKIADSEIQNQSVLTSTPRKTSTSSSTQKDAVSVDSLQFQDCQTENVDNDDDFSDFTSFQPKFKQEIDWSNMLPLRESHISYQSSNFPKDPVTQTAEIKSSDNSLPVINFDLSLLEAKIGISSSVNTKSVDDQSMSIDYSDLESFSATESKVENPLPDSHGTEMKPISPQQFNFENKIVKTIDGSEISELTYKNTEIVPVPDKNASVYSNPDDEFSDFYSSLPNPSKPIEPLSFPEPLQPAVLQPIPINGSTVAKIDWPEPGLDEEEINRIVIGCLRSNSKNSESETTKNNQEAPIESNQAKGNVSNNDDEEWSDFVSVKEPVKSRTATPDLPLSVFNLGNIQPVKAPAPLVTPDGVVNSPVKKVVQNVGVSKTNLSSLRNVQYSQQHPFITSQVFDTLYSNPKNSVFLGNASYAVPTTAITGRNVDQSCNSCNDSRKKSFEKYFDTNSSSPNGDFGNFQSGIPNGCTDDDEWGDFVSASNAPSFTNPNMSSTLSTTRIITNPSHNMATYNKMAPPHHYSSSRGTVVRQERKNIPSISALPDLDFVSPKTRNMKK</sequence>
<dbReference type="InterPro" id="IPR046359">
    <property type="entry name" value="Aftin-like"/>
</dbReference>
<reference evidence="3 4" key="1">
    <citation type="journal article" date="2021" name="BMC Biol.">
        <title>Horizontally acquired antibacterial genes associated with adaptive radiation of ladybird beetles.</title>
        <authorList>
            <person name="Li H.S."/>
            <person name="Tang X.F."/>
            <person name="Huang Y.H."/>
            <person name="Xu Z.Y."/>
            <person name="Chen M.L."/>
            <person name="Du X.Y."/>
            <person name="Qiu B.Y."/>
            <person name="Chen P.T."/>
            <person name="Zhang W."/>
            <person name="Slipinski A."/>
            <person name="Escalona H.E."/>
            <person name="Waterhouse R.M."/>
            <person name="Zwick A."/>
            <person name="Pang H."/>
        </authorList>
    </citation>
    <scope>NUCLEOTIDE SEQUENCE [LARGE SCALE GENOMIC DNA]</scope>
    <source>
        <strain evidence="3">SYSU2018</strain>
    </source>
</reference>
<evidence type="ECO:0000259" key="2">
    <source>
        <dbReference type="Pfam" id="PF15045"/>
    </source>
</evidence>